<sequence length="146" mass="17020">MGTTEKKFVVDTNVLISALINPDSIVWEIVEVEELGFLVPEIVIDEIETHKRLIKNKLSSHEKKEEYEYLISEIFHPMVVVPSSVYEKKMKQAYDIMKSIDEKDTEFLALALTYDIPIWSDNSDFQKQEKAEVYTTEQIVEKLFSN</sequence>
<feature type="domain" description="PIN" evidence="1">
    <location>
        <begin position="6"/>
        <end position="127"/>
    </location>
</feature>
<comment type="caution">
    <text evidence="2">The sequence shown here is derived from an EMBL/GenBank/DDBJ whole genome shotgun (WGS) entry which is preliminary data.</text>
</comment>
<accession>A0A133VGQ1</accession>
<dbReference type="Pfam" id="PF10130">
    <property type="entry name" value="PIN_2"/>
    <property type="match status" value="1"/>
</dbReference>
<dbReference type="SMART" id="SM00670">
    <property type="entry name" value="PINc"/>
    <property type="match status" value="1"/>
</dbReference>
<gene>
    <name evidence="2" type="ORF">AKJ50_00400</name>
</gene>
<dbReference type="AlphaFoldDB" id="A0A133VGQ1"/>
<evidence type="ECO:0000313" key="2">
    <source>
        <dbReference type="EMBL" id="KXB05621.1"/>
    </source>
</evidence>
<dbReference type="InterPro" id="IPR002716">
    <property type="entry name" value="PIN_dom"/>
</dbReference>
<dbReference type="SUPFAM" id="SSF88723">
    <property type="entry name" value="PIN domain-like"/>
    <property type="match status" value="1"/>
</dbReference>
<evidence type="ECO:0000259" key="1">
    <source>
        <dbReference type="SMART" id="SM00670"/>
    </source>
</evidence>
<name>A0A133VGQ1_9EURY</name>
<proteinExistence type="predicted"/>
<dbReference type="Proteomes" id="UP000070311">
    <property type="component" value="Unassembled WGS sequence"/>
</dbReference>
<dbReference type="EMBL" id="LHYD01000004">
    <property type="protein sequence ID" value="KXB05621.1"/>
    <property type="molecule type" value="Genomic_DNA"/>
</dbReference>
<keyword evidence="3" id="KW-1185">Reference proteome</keyword>
<organism evidence="2 3">
    <name type="scientific">candidate division MSBL1 archaeon SCGC-AAA382A13</name>
    <dbReference type="NCBI Taxonomy" id="1698279"/>
    <lineage>
        <taxon>Archaea</taxon>
        <taxon>Methanobacteriati</taxon>
        <taxon>Methanobacteriota</taxon>
        <taxon>candidate division MSBL1</taxon>
    </lineage>
</organism>
<evidence type="ECO:0000313" key="3">
    <source>
        <dbReference type="Proteomes" id="UP000070311"/>
    </source>
</evidence>
<dbReference type="Gene3D" id="3.40.50.1010">
    <property type="entry name" value="5'-nuclease"/>
    <property type="match status" value="1"/>
</dbReference>
<protein>
    <recommendedName>
        <fullName evidence="1">PIN domain-containing protein</fullName>
    </recommendedName>
</protein>
<dbReference type="InterPro" id="IPR029060">
    <property type="entry name" value="PIN-like_dom_sf"/>
</dbReference>
<reference evidence="2 3" key="1">
    <citation type="journal article" date="2016" name="Sci. Rep.">
        <title>Metabolic traits of an uncultured archaeal lineage -MSBL1- from brine pools of the Red Sea.</title>
        <authorList>
            <person name="Mwirichia R."/>
            <person name="Alam I."/>
            <person name="Rashid M."/>
            <person name="Vinu M."/>
            <person name="Ba-Alawi W."/>
            <person name="Anthony Kamau A."/>
            <person name="Kamanda Ngugi D."/>
            <person name="Goker M."/>
            <person name="Klenk H.P."/>
            <person name="Bajic V."/>
            <person name="Stingl U."/>
        </authorList>
    </citation>
    <scope>NUCLEOTIDE SEQUENCE [LARGE SCALE GENOMIC DNA]</scope>
    <source>
        <strain evidence="2">SCGC-AAA382A13</strain>
    </source>
</reference>